<dbReference type="NCBIfam" id="TIGR00531">
    <property type="entry name" value="BCCP"/>
    <property type="match status" value="1"/>
</dbReference>
<accession>A0ABN1MC06</accession>
<proteinExistence type="predicted"/>
<evidence type="ECO:0000256" key="6">
    <source>
        <dbReference type="ARBA" id="ARBA00023098"/>
    </source>
</evidence>
<evidence type="ECO:0000256" key="3">
    <source>
        <dbReference type="ARBA" id="ARBA00017562"/>
    </source>
</evidence>
<dbReference type="InterPro" id="IPR050709">
    <property type="entry name" value="Biotin_Carboxyl_Carrier/Decarb"/>
</dbReference>
<comment type="caution">
    <text evidence="11">The sequence shown here is derived from an EMBL/GenBank/DDBJ whole genome shotgun (WGS) entry which is preliminary data.</text>
</comment>
<dbReference type="SUPFAM" id="SSF51230">
    <property type="entry name" value="Single hybrid motif"/>
    <property type="match status" value="1"/>
</dbReference>
<keyword evidence="7 9" id="KW-0275">Fatty acid biosynthesis</keyword>
<dbReference type="PANTHER" id="PTHR45266">
    <property type="entry name" value="OXALOACETATE DECARBOXYLASE ALPHA CHAIN"/>
    <property type="match status" value="1"/>
</dbReference>
<evidence type="ECO:0000256" key="8">
    <source>
        <dbReference type="ARBA" id="ARBA00023267"/>
    </source>
</evidence>
<evidence type="ECO:0000256" key="7">
    <source>
        <dbReference type="ARBA" id="ARBA00023160"/>
    </source>
</evidence>
<dbReference type="CDD" id="cd06850">
    <property type="entry name" value="biotinyl_domain"/>
    <property type="match status" value="1"/>
</dbReference>
<evidence type="ECO:0000256" key="4">
    <source>
        <dbReference type="ARBA" id="ARBA00022516"/>
    </source>
</evidence>
<dbReference type="Gene3D" id="2.40.50.100">
    <property type="match status" value="1"/>
</dbReference>
<dbReference type="Pfam" id="PF00364">
    <property type="entry name" value="Biotin_lipoyl"/>
    <property type="match status" value="1"/>
</dbReference>
<dbReference type="InterPro" id="IPR001882">
    <property type="entry name" value="Biotin_BS"/>
</dbReference>
<name>A0ABN1MC06_9SPHN</name>
<dbReference type="InterPro" id="IPR001249">
    <property type="entry name" value="AcCoA_biotinCC"/>
</dbReference>
<sequence length="170" mass="17305">MPQNRNYIMGDHKEHGINIDPAFVRALAELLDDTQLSEIEVEDGDRKVRVARTLTAAAAPVAYAPAPVAAPAAAAPAAPAAAAAGAAPAADTFADAVKSPMVGTVYLAPEPGAANFAAVGSAVKAGDTILIIEAMKVMNPIVAPADGTLKAVHVENSQPVEFDQPLFTIG</sequence>
<evidence type="ECO:0000256" key="2">
    <source>
        <dbReference type="ARBA" id="ARBA00005194"/>
    </source>
</evidence>
<reference evidence="11 12" key="1">
    <citation type="journal article" date="2019" name="Int. J. Syst. Evol. Microbiol.">
        <title>The Global Catalogue of Microorganisms (GCM) 10K type strain sequencing project: providing services to taxonomists for standard genome sequencing and annotation.</title>
        <authorList>
            <consortium name="The Broad Institute Genomics Platform"/>
            <consortium name="The Broad Institute Genome Sequencing Center for Infectious Disease"/>
            <person name="Wu L."/>
            <person name="Ma J."/>
        </authorList>
    </citation>
    <scope>NUCLEOTIDE SEQUENCE [LARGE SCALE GENOMIC DNA]</scope>
    <source>
        <strain evidence="11 12">JCM 15910</strain>
    </source>
</reference>
<feature type="domain" description="Lipoyl-binding" evidence="10">
    <location>
        <begin position="94"/>
        <end position="170"/>
    </location>
</feature>
<organism evidence="11 12">
    <name type="scientific">Sphingopyxis soli</name>
    <dbReference type="NCBI Taxonomy" id="592051"/>
    <lineage>
        <taxon>Bacteria</taxon>
        <taxon>Pseudomonadati</taxon>
        <taxon>Pseudomonadota</taxon>
        <taxon>Alphaproteobacteria</taxon>
        <taxon>Sphingomonadales</taxon>
        <taxon>Sphingomonadaceae</taxon>
        <taxon>Sphingopyxis</taxon>
    </lineage>
</organism>
<evidence type="ECO:0000256" key="1">
    <source>
        <dbReference type="ARBA" id="ARBA00003761"/>
    </source>
</evidence>
<evidence type="ECO:0000256" key="5">
    <source>
        <dbReference type="ARBA" id="ARBA00022832"/>
    </source>
</evidence>
<dbReference type="PROSITE" id="PS50968">
    <property type="entry name" value="BIOTINYL_LIPOYL"/>
    <property type="match status" value="1"/>
</dbReference>
<keyword evidence="5 9" id="KW-0276">Fatty acid metabolism</keyword>
<dbReference type="PRINTS" id="PR01071">
    <property type="entry name" value="ACOABIOTINCC"/>
</dbReference>
<keyword evidence="12" id="KW-1185">Reference proteome</keyword>
<dbReference type="EMBL" id="BAAAFE010000010">
    <property type="protein sequence ID" value="GAA0866907.1"/>
    <property type="molecule type" value="Genomic_DNA"/>
</dbReference>
<keyword evidence="8 9" id="KW-0092">Biotin</keyword>
<dbReference type="Proteomes" id="UP001500738">
    <property type="component" value="Unassembled WGS sequence"/>
</dbReference>
<keyword evidence="4 9" id="KW-0444">Lipid biosynthesis</keyword>
<dbReference type="InterPro" id="IPR000089">
    <property type="entry name" value="Biotin_lipoyl"/>
</dbReference>
<evidence type="ECO:0000259" key="10">
    <source>
        <dbReference type="PROSITE" id="PS50968"/>
    </source>
</evidence>
<gene>
    <name evidence="11" type="primary">accB</name>
    <name evidence="11" type="ORF">GCM10009115_32710</name>
</gene>
<dbReference type="PANTHER" id="PTHR45266:SF3">
    <property type="entry name" value="OXALOACETATE DECARBOXYLASE ALPHA CHAIN"/>
    <property type="match status" value="1"/>
</dbReference>
<dbReference type="InterPro" id="IPR011053">
    <property type="entry name" value="Single_hybrid_motif"/>
</dbReference>
<comment type="function">
    <text evidence="1 9">This protein is a component of the acetyl coenzyme A carboxylase complex; first, biotin carboxylase catalyzes the carboxylation of the carrier protein and then the transcarboxylase transfers the carboxyl group to form malonyl-CoA.</text>
</comment>
<comment type="pathway">
    <text evidence="2 9">Lipid metabolism; fatty acid biosynthesis.</text>
</comment>
<protein>
    <recommendedName>
        <fullName evidence="3 9">Biotin carboxyl carrier protein of acetyl-CoA carboxylase</fullName>
    </recommendedName>
</protein>
<dbReference type="PROSITE" id="PS00188">
    <property type="entry name" value="BIOTIN"/>
    <property type="match status" value="1"/>
</dbReference>
<evidence type="ECO:0000313" key="11">
    <source>
        <dbReference type="EMBL" id="GAA0866907.1"/>
    </source>
</evidence>
<evidence type="ECO:0000256" key="9">
    <source>
        <dbReference type="RuleBase" id="RU364072"/>
    </source>
</evidence>
<keyword evidence="6 9" id="KW-0443">Lipid metabolism</keyword>
<evidence type="ECO:0000313" key="12">
    <source>
        <dbReference type="Proteomes" id="UP001500738"/>
    </source>
</evidence>